<protein>
    <submittedName>
        <fullName evidence="1">Uncharacterized protein</fullName>
    </submittedName>
</protein>
<evidence type="ECO:0000313" key="1">
    <source>
        <dbReference type="EMBL" id="KKN19018.1"/>
    </source>
</evidence>
<accession>A0A0F9RP11</accession>
<dbReference type="EMBL" id="LAZR01003375">
    <property type="protein sequence ID" value="KKN19018.1"/>
    <property type="molecule type" value="Genomic_DNA"/>
</dbReference>
<sequence length="106" mass="12658">MKNKNITTEQSEEFSEGLKGIRKVLEEIGIKAIRNERAFKEDFSKYTKETLLQLTSLINSMELSRDKKSMYEAINKFKIIFKKMNNRLGKKRNYDSNYLRKIKKKK</sequence>
<gene>
    <name evidence="1" type="ORF">LCGC14_0950050</name>
</gene>
<proteinExistence type="predicted"/>
<comment type="caution">
    <text evidence="1">The sequence shown here is derived from an EMBL/GenBank/DDBJ whole genome shotgun (WGS) entry which is preliminary data.</text>
</comment>
<reference evidence="1" key="1">
    <citation type="journal article" date="2015" name="Nature">
        <title>Complex archaea that bridge the gap between prokaryotes and eukaryotes.</title>
        <authorList>
            <person name="Spang A."/>
            <person name="Saw J.H."/>
            <person name="Jorgensen S.L."/>
            <person name="Zaremba-Niedzwiedzka K."/>
            <person name="Martijn J."/>
            <person name="Lind A.E."/>
            <person name="van Eijk R."/>
            <person name="Schleper C."/>
            <person name="Guy L."/>
            <person name="Ettema T.J."/>
        </authorList>
    </citation>
    <scope>NUCLEOTIDE SEQUENCE</scope>
</reference>
<organism evidence="1">
    <name type="scientific">marine sediment metagenome</name>
    <dbReference type="NCBI Taxonomy" id="412755"/>
    <lineage>
        <taxon>unclassified sequences</taxon>
        <taxon>metagenomes</taxon>
        <taxon>ecological metagenomes</taxon>
    </lineage>
</organism>
<name>A0A0F9RP11_9ZZZZ</name>
<dbReference type="AlphaFoldDB" id="A0A0F9RP11"/>